<protein>
    <submittedName>
        <fullName evidence="8">Uncharacterized protein</fullName>
    </submittedName>
</protein>
<dbReference type="PANTHER" id="PTHR22730">
    <property type="entry name" value="PROMININ PROM PROTEIN"/>
    <property type="match status" value="1"/>
</dbReference>
<dbReference type="GO" id="GO:0071914">
    <property type="term" value="C:prominosome"/>
    <property type="evidence" value="ECO:0007669"/>
    <property type="project" value="TreeGrafter"/>
</dbReference>
<evidence type="ECO:0000256" key="2">
    <source>
        <dbReference type="ARBA" id="ARBA00006058"/>
    </source>
</evidence>
<dbReference type="GO" id="GO:0009986">
    <property type="term" value="C:cell surface"/>
    <property type="evidence" value="ECO:0007669"/>
    <property type="project" value="TreeGrafter"/>
</dbReference>
<keyword evidence="3 7" id="KW-0812">Transmembrane</keyword>
<comment type="similarity">
    <text evidence="2">Belongs to the prominin family.</text>
</comment>
<dbReference type="OrthoDB" id="6229420at2759"/>
<dbReference type="GO" id="GO:0016324">
    <property type="term" value="C:apical plasma membrane"/>
    <property type="evidence" value="ECO:0007669"/>
    <property type="project" value="TreeGrafter"/>
</dbReference>
<gene>
    <name evidence="8" type="ORF">chiPu_0025902</name>
</gene>
<dbReference type="Proteomes" id="UP000287033">
    <property type="component" value="Unassembled WGS sequence"/>
</dbReference>
<comment type="subcellular location">
    <subcellularLocation>
        <location evidence="1">Cell projection</location>
        <location evidence="1">Microvillus membrane</location>
        <topology evidence="1">Multi-pass membrane protein</topology>
    </subcellularLocation>
</comment>
<keyword evidence="9" id="KW-1185">Reference proteome</keyword>
<comment type="caution">
    <text evidence="8">The sequence shown here is derived from an EMBL/GenBank/DDBJ whole genome shotgun (WGS) entry which is preliminary data.</text>
</comment>
<dbReference type="EMBL" id="BEZZ01068262">
    <property type="protein sequence ID" value="GCC41740.1"/>
    <property type="molecule type" value="Genomic_DNA"/>
</dbReference>
<keyword evidence="6" id="KW-0325">Glycoprotein</keyword>
<evidence type="ECO:0000256" key="6">
    <source>
        <dbReference type="ARBA" id="ARBA00023180"/>
    </source>
</evidence>
<dbReference type="AlphaFoldDB" id="A0A401TGF7"/>
<dbReference type="PANTHER" id="PTHR22730:SF6">
    <property type="entry name" value="PROMININ-2"/>
    <property type="match status" value="1"/>
</dbReference>
<accession>A0A401TGF7</accession>
<evidence type="ECO:0000313" key="8">
    <source>
        <dbReference type="EMBL" id="GCC41740.1"/>
    </source>
</evidence>
<feature type="transmembrane region" description="Helical" evidence="7">
    <location>
        <begin position="20"/>
        <end position="41"/>
    </location>
</feature>
<feature type="non-terminal residue" evidence="8">
    <location>
        <position position="88"/>
    </location>
</feature>
<dbReference type="InterPro" id="IPR008795">
    <property type="entry name" value="Prominin"/>
</dbReference>
<evidence type="ECO:0000256" key="1">
    <source>
        <dbReference type="ARBA" id="ARBA00004475"/>
    </source>
</evidence>
<proteinExistence type="inferred from homology"/>
<dbReference type="STRING" id="137246.A0A401TGF7"/>
<keyword evidence="5 7" id="KW-0472">Membrane</keyword>
<name>A0A401TGF7_CHIPU</name>
<keyword evidence="4 7" id="KW-1133">Transmembrane helix</keyword>
<dbReference type="GO" id="GO:0031528">
    <property type="term" value="C:microvillus membrane"/>
    <property type="evidence" value="ECO:0007669"/>
    <property type="project" value="UniProtKB-SubCell"/>
</dbReference>
<dbReference type="Pfam" id="PF05478">
    <property type="entry name" value="Prominin"/>
    <property type="match status" value="1"/>
</dbReference>
<evidence type="ECO:0000256" key="5">
    <source>
        <dbReference type="ARBA" id="ARBA00023136"/>
    </source>
</evidence>
<organism evidence="8 9">
    <name type="scientific">Chiloscyllium punctatum</name>
    <name type="common">Brownbanded bambooshark</name>
    <name type="synonym">Hemiscyllium punctatum</name>
    <dbReference type="NCBI Taxonomy" id="137246"/>
    <lineage>
        <taxon>Eukaryota</taxon>
        <taxon>Metazoa</taxon>
        <taxon>Chordata</taxon>
        <taxon>Craniata</taxon>
        <taxon>Vertebrata</taxon>
        <taxon>Chondrichthyes</taxon>
        <taxon>Elasmobranchii</taxon>
        <taxon>Galeomorphii</taxon>
        <taxon>Galeoidea</taxon>
        <taxon>Orectolobiformes</taxon>
        <taxon>Hemiscylliidae</taxon>
        <taxon>Chiloscyllium</taxon>
    </lineage>
</organism>
<sequence length="88" mass="10151">MWLYRVAWCLLEPVFSYPRGVGFSFIFSWLLILLVFITFFVGGNVRTLVCKPWETGEIFQALDTLATSNNVFNLSNYIDLQVDISGLY</sequence>
<evidence type="ECO:0000256" key="4">
    <source>
        <dbReference type="ARBA" id="ARBA00022989"/>
    </source>
</evidence>
<reference evidence="8 9" key="1">
    <citation type="journal article" date="2018" name="Nat. Ecol. Evol.">
        <title>Shark genomes provide insights into elasmobranch evolution and the origin of vertebrates.</title>
        <authorList>
            <person name="Hara Y"/>
            <person name="Yamaguchi K"/>
            <person name="Onimaru K"/>
            <person name="Kadota M"/>
            <person name="Koyanagi M"/>
            <person name="Keeley SD"/>
            <person name="Tatsumi K"/>
            <person name="Tanaka K"/>
            <person name="Motone F"/>
            <person name="Kageyama Y"/>
            <person name="Nozu R"/>
            <person name="Adachi N"/>
            <person name="Nishimura O"/>
            <person name="Nakagawa R"/>
            <person name="Tanegashima C"/>
            <person name="Kiyatake I"/>
            <person name="Matsumoto R"/>
            <person name="Murakumo K"/>
            <person name="Nishida K"/>
            <person name="Terakita A"/>
            <person name="Kuratani S"/>
            <person name="Sato K"/>
            <person name="Hyodo S Kuraku.S."/>
        </authorList>
    </citation>
    <scope>NUCLEOTIDE SEQUENCE [LARGE SCALE GENOMIC DNA]</scope>
</reference>
<dbReference type="GO" id="GO:0005929">
    <property type="term" value="C:cilium"/>
    <property type="evidence" value="ECO:0007669"/>
    <property type="project" value="TreeGrafter"/>
</dbReference>
<evidence type="ECO:0000256" key="7">
    <source>
        <dbReference type="SAM" id="Phobius"/>
    </source>
</evidence>
<dbReference type="GO" id="GO:0015485">
    <property type="term" value="F:cholesterol binding"/>
    <property type="evidence" value="ECO:0007669"/>
    <property type="project" value="TreeGrafter"/>
</dbReference>
<evidence type="ECO:0000313" key="9">
    <source>
        <dbReference type="Proteomes" id="UP000287033"/>
    </source>
</evidence>
<evidence type="ECO:0000256" key="3">
    <source>
        <dbReference type="ARBA" id="ARBA00022692"/>
    </source>
</evidence>